<dbReference type="GeneID" id="20654130"/>
<feature type="compositionally biased region" description="Basic and acidic residues" evidence="7">
    <location>
        <begin position="85"/>
        <end position="99"/>
    </location>
</feature>
<sequence length="729" mass="81940">MAEPKTEAEPVSESTTGKAIANSSEKIRSLRAAIDAKLHEQGIYEQIRDLVHLKTKAEDQLIHDVLESEVIQQLLATVRSMELASRARDTDKSTKHQEAEEPINAEDLENERDVFLYLRLSGGKAFVDQLVDLDGNFDNEAEDAGLDECRCPVGSVVPFFRVNFTFQQQRQSSGDVRCCVDPPFDEHFRFRVEKKRARAARTKGGSTYAVDVTSPWEALCLVEELVQLDVVKVTKRLLSRDSDSVARWRELSCELLAVHRLDWRRVLCSTLQLVHFPVQLAGRMKEPVGTLAIRADLLNCKRTASISHEARAFLNKEALQRNTSNHSFYKYAKQWWEEYRKSPGGKEDEYSQLLAQIGSRQRLVKMFAEDEEGRYRMVCKFLVPLRVSTAVRSPSEAARFVGLLPYESNALVGGSMDETWRSIATVLSLRKGDVQDHAILLTSLLLGCGLDAYVCIGTVSASKSASGFARGSQRSYDDRGSNRSAEVGHVWVLTRGSSSADVLLWESVTGEKFAVNDSRAPRRRGYCAIDCVFNHRQFFANLQPRAWKLSESSFDFDDESCWKRMDEHLMADLPFGQPPTSLAAPDLGSAPALEQEWSVAFKRAISSRRRAEGLVTRWSDELSFYLLPALNSYELERLYGVSEVDNNFFQQSVTNFVQEGHTFQGVPSMFTTESADDALATMTSNPLVVDILTLHARSAQFAVAVRCFPYAEHTVAVWVMLAVSYQSKS</sequence>
<dbReference type="AlphaFoldDB" id="G4YJN2"/>
<evidence type="ECO:0000259" key="9">
    <source>
        <dbReference type="Pfam" id="PF24652"/>
    </source>
</evidence>
<feature type="domain" description="CEP76 C2" evidence="8">
    <location>
        <begin position="109"/>
        <end position="302"/>
    </location>
</feature>
<accession>G4YJN2</accession>
<proteinExistence type="inferred from homology"/>
<keyword evidence="5" id="KW-0206">Cytoskeleton</keyword>
<dbReference type="InterPro" id="IPR056290">
    <property type="entry name" value="CEPT76/DRC7_peptidase-like_dom"/>
</dbReference>
<evidence type="ECO:0000256" key="7">
    <source>
        <dbReference type="SAM" id="MobiDB-lite"/>
    </source>
</evidence>
<dbReference type="Pfam" id="PF24656">
    <property type="entry name" value="CEPT76_peptidase"/>
    <property type="match status" value="1"/>
</dbReference>
<evidence type="ECO:0000256" key="6">
    <source>
        <dbReference type="ARBA" id="ARBA00024729"/>
    </source>
</evidence>
<organism evidence="11 12">
    <name type="scientific">Phytophthora sojae (strain P6497)</name>
    <name type="common">Soybean stem and root rot agent</name>
    <name type="synonym">Phytophthora megasperma f. sp. glycines</name>
    <dbReference type="NCBI Taxonomy" id="1094619"/>
    <lineage>
        <taxon>Eukaryota</taxon>
        <taxon>Sar</taxon>
        <taxon>Stramenopiles</taxon>
        <taxon>Oomycota</taxon>
        <taxon>Peronosporomycetes</taxon>
        <taxon>Peronosporales</taxon>
        <taxon>Peronosporaceae</taxon>
        <taxon>Phytophthora</taxon>
    </lineage>
</organism>
<name>G4YJN2_PHYSP</name>
<evidence type="ECO:0000256" key="4">
    <source>
        <dbReference type="ARBA" id="ARBA00022490"/>
    </source>
</evidence>
<dbReference type="InterPro" id="IPR056288">
    <property type="entry name" value="CEP76_C"/>
</dbReference>
<dbReference type="InParanoid" id="G4YJN2"/>
<dbReference type="Pfam" id="PF24652">
    <property type="entry name" value="CEP76_C"/>
    <property type="match status" value="1"/>
</dbReference>
<evidence type="ECO:0000313" key="12">
    <source>
        <dbReference type="Proteomes" id="UP000002640"/>
    </source>
</evidence>
<dbReference type="GO" id="GO:0005814">
    <property type="term" value="C:centriole"/>
    <property type="evidence" value="ECO:0007669"/>
    <property type="project" value="UniProtKB-SubCell"/>
</dbReference>
<reference evidence="11 12" key="1">
    <citation type="journal article" date="2006" name="Science">
        <title>Phytophthora genome sequences uncover evolutionary origins and mechanisms of pathogenesis.</title>
        <authorList>
            <person name="Tyler B.M."/>
            <person name="Tripathy S."/>
            <person name="Zhang X."/>
            <person name="Dehal P."/>
            <person name="Jiang R.H."/>
            <person name="Aerts A."/>
            <person name="Arredondo F.D."/>
            <person name="Baxter L."/>
            <person name="Bensasson D."/>
            <person name="Beynon J.L."/>
            <person name="Chapman J."/>
            <person name="Damasceno C.M."/>
            <person name="Dorrance A.E."/>
            <person name="Dou D."/>
            <person name="Dickerman A.W."/>
            <person name="Dubchak I.L."/>
            <person name="Garbelotto M."/>
            <person name="Gijzen M."/>
            <person name="Gordon S.G."/>
            <person name="Govers F."/>
            <person name="Grunwald N.J."/>
            <person name="Huang W."/>
            <person name="Ivors K.L."/>
            <person name="Jones R.W."/>
            <person name="Kamoun S."/>
            <person name="Krampis K."/>
            <person name="Lamour K.H."/>
            <person name="Lee M.K."/>
            <person name="McDonald W.H."/>
            <person name="Medina M."/>
            <person name="Meijer H.J."/>
            <person name="Nordberg E.K."/>
            <person name="Maclean D.J."/>
            <person name="Ospina-Giraldo M.D."/>
            <person name="Morris P.F."/>
            <person name="Phuntumart V."/>
            <person name="Putnam N.H."/>
            <person name="Rash S."/>
            <person name="Rose J.K."/>
            <person name="Sakihama Y."/>
            <person name="Salamov A.A."/>
            <person name="Savidor A."/>
            <person name="Scheuring C.F."/>
            <person name="Smith B.M."/>
            <person name="Sobral B.W."/>
            <person name="Terry A."/>
            <person name="Torto-Alalibo T.A."/>
            <person name="Win J."/>
            <person name="Xu Z."/>
            <person name="Zhang H."/>
            <person name="Grigoriev I.V."/>
            <person name="Rokhsar D.S."/>
            <person name="Boore J.L."/>
        </authorList>
    </citation>
    <scope>NUCLEOTIDE SEQUENCE [LARGE SCALE GENOMIC DNA]</scope>
    <source>
        <strain evidence="11 12">P6497</strain>
    </source>
</reference>
<gene>
    <name evidence="11" type="ORF">PHYSODRAFT_471667</name>
</gene>
<evidence type="ECO:0000256" key="3">
    <source>
        <dbReference type="ARBA" id="ARBA00015706"/>
    </source>
</evidence>
<comment type="subcellular location">
    <subcellularLocation>
        <location evidence="1">Cytoplasm</location>
        <location evidence="1">Cytoskeleton</location>
        <location evidence="1">Microtubule organizing center</location>
        <location evidence="1">Centrosome</location>
        <location evidence="1">Centriole</location>
    </subcellularLocation>
</comment>
<evidence type="ECO:0000256" key="1">
    <source>
        <dbReference type="ARBA" id="ARBA00004114"/>
    </source>
</evidence>
<evidence type="ECO:0000259" key="10">
    <source>
        <dbReference type="Pfam" id="PF24656"/>
    </source>
</evidence>
<feature type="compositionally biased region" description="Polar residues" evidence="7">
    <location>
        <begin position="12"/>
        <end position="22"/>
    </location>
</feature>
<feature type="domain" description="CEP76/DRC7 peptidase-like" evidence="10">
    <location>
        <begin position="418"/>
        <end position="565"/>
    </location>
</feature>
<evidence type="ECO:0000256" key="5">
    <source>
        <dbReference type="ARBA" id="ARBA00023212"/>
    </source>
</evidence>
<dbReference type="KEGG" id="psoj:PHYSODRAFT_471667"/>
<dbReference type="SUPFAM" id="SSF54001">
    <property type="entry name" value="Cysteine proteinases"/>
    <property type="match status" value="1"/>
</dbReference>
<protein>
    <recommendedName>
        <fullName evidence="3">Centrosomal protein of 76 kDa</fullName>
    </recommendedName>
</protein>
<dbReference type="EMBL" id="JH159151">
    <property type="protein sequence ID" value="EGZ30144.1"/>
    <property type="molecule type" value="Genomic_DNA"/>
</dbReference>
<evidence type="ECO:0000256" key="2">
    <source>
        <dbReference type="ARBA" id="ARBA00005400"/>
    </source>
</evidence>
<comment type="function">
    <text evidence="6">Centrosomal protein involved in regulation of centriole duplication. Required to limit centriole duplication to once per cell cycle by preventing centriole reduplication.</text>
</comment>
<feature type="domain" description="Centrosomal protein of 76 kDa C-terminal" evidence="9">
    <location>
        <begin position="592"/>
        <end position="726"/>
    </location>
</feature>
<evidence type="ECO:0000313" key="11">
    <source>
        <dbReference type="EMBL" id="EGZ30144.1"/>
    </source>
</evidence>
<feature type="region of interest" description="Disordered" evidence="7">
    <location>
        <begin position="85"/>
        <end position="105"/>
    </location>
</feature>
<dbReference type="Pfam" id="PF15627">
    <property type="entry name" value="CEP76-C2"/>
    <property type="match status" value="1"/>
</dbReference>
<dbReference type="OMA" id="RRWWSEY"/>
<dbReference type="STRING" id="1094619.G4YJN2"/>
<dbReference type="Gene3D" id="3.10.620.30">
    <property type="match status" value="1"/>
</dbReference>
<dbReference type="PANTHER" id="PTHR46436:SF1">
    <property type="entry name" value="CENTROSOMAL PROTEIN OF 76 KDA"/>
    <property type="match status" value="1"/>
</dbReference>
<dbReference type="InterPro" id="IPR028926">
    <property type="entry name" value="CEP76-C2"/>
</dbReference>
<dbReference type="InterPro" id="IPR052299">
    <property type="entry name" value="CEP76"/>
</dbReference>
<dbReference type="PANTHER" id="PTHR46436">
    <property type="entry name" value="CENTROSOMAL PROTEIN OF 76 KDA"/>
    <property type="match status" value="1"/>
</dbReference>
<feature type="region of interest" description="Disordered" evidence="7">
    <location>
        <begin position="1"/>
        <end position="22"/>
    </location>
</feature>
<evidence type="ECO:0000259" key="8">
    <source>
        <dbReference type="Pfam" id="PF15627"/>
    </source>
</evidence>
<dbReference type="InterPro" id="IPR038765">
    <property type="entry name" value="Papain-like_cys_pep_sf"/>
</dbReference>
<dbReference type="Proteomes" id="UP000002640">
    <property type="component" value="Unassembled WGS sequence"/>
</dbReference>
<dbReference type="RefSeq" id="XP_009517419.1">
    <property type="nucleotide sequence ID" value="XM_009519124.1"/>
</dbReference>
<comment type="similarity">
    <text evidence="2">Belongs to the CEP76 family.</text>
</comment>
<keyword evidence="12" id="KW-1185">Reference proteome</keyword>
<keyword evidence="4" id="KW-0963">Cytoplasm</keyword>